<feature type="compositionally biased region" description="Basic and acidic residues" evidence="1">
    <location>
        <begin position="119"/>
        <end position="137"/>
    </location>
</feature>
<proteinExistence type="predicted"/>
<comment type="caution">
    <text evidence="2">The sequence shown here is derived from an EMBL/GenBank/DDBJ whole genome shotgun (WGS) entry which is preliminary data.</text>
</comment>
<dbReference type="Proteomes" id="UP000489600">
    <property type="component" value="Unassembled WGS sequence"/>
</dbReference>
<evidence type="ECO:0000256" key="1">
    <source>
        <dbReference type="SAM" id="MobiDB-lite"/>
    </source>
</evidence>
<evidence type="ECO:0000313" key="3">
    <source>
        <dbReference type="Proteomes" id="UP000489600"/>
    </source>
</evidence>
<name>A0A565CDB1_9BRAS</name>
<protein>
    <submittedName>
        <fullName evidence="2">Uncharacterized protein</fullName>
    </submittedName>
</protein>
<evidence type="ECO:0000313" key="2">
    <source>
        <dbReference type="EMBL" id="VVB11643.1"/>
    </source>
</evidence>
<dbReference type="EMBL" id="CABITT030000007">
    <property type="protein sequence ID" value="VVB11643.1"/>
    <property type="molecule type" value="Genomic_DNA"/>
</dbReference>
<dbReference type="AlphaFoldDB" id="A0A565CDB1"/>
<reference evidence="2" key="1">
    <citation type="submission" date="2019-07" db="EMBL/GenBank/DDBJ databases">
        <authorList>
            <person name="Dittberner H."/>
        </authorList>
    </citation>
    <scope>NUCLEOTIDE SEQUENCE [LARGE SCALE GENOMIC DNA]</scope>
</reference>
<keyword evidence="3" id="KW-1185">Reference proteome</keyword>
<organism evidence="2 3">
    <name type="scientific">Arabis nemorensis</name>
    <dbReference type="NCBI Taxonomy" id="586526"/>
    <lineage>
        <taxon>Eukaryota</taxon>
        <taxon>Viridiplantae</taxon>
        <taxon>Streptophyta</taxon>
        <taxon>Embryophyta</taxon>
        <taxon>Tracheophyta</taxon>
        <taxon>Spermatophyta</taxon>
        <taxon>Magnoliopsida</taxon>
        <taxon>eudicotyledons</taxon>
        <taxon>Gunneridae</taxon>
        <taxon>Pentapetalae</taxon>
        <taxon>rosids</taxon>
        <taxon>malvids</taxon>
        <taxon>Brassicales</taxon>
        <taxon>Brassicaceae</taxon>
        <taxon>Arabideae</taxon>
        <taxon>Arabis</taxon>
    </lineage>
</organism>
<feature type="compositionally biased region" description="Basic and acidic residues" evidence="1">
    <location>
        <begin position="38"/>
        <end position="51"/>
    </location>
</feature>
<sequence>MEPESVKPIRRKKTLPSLLAASCSVSSSGDQSNPKVPLEPEKLGEKVKVDNDDPGGSGLTLFGLLLEVFFEISTPNKDFHRCFSRSGSYSHSPPSIFVSPKWFVERLVILKGRDERLADSRGEEDKRLADSSGREDEQLAGFEESEGDK</sequence>
<feature type="region of interest" description="Disordered" evidence="1">
    <location>
        <begin position="119"/>
        <end position="149"/>
    </location>
</feature>
<accession>A0A565CDB1</accession>
<gene>
    <name evidence="2" type="ORF">ANE_LOCUS22087</name>
</gene>
<feature type="region of interest" description="Disordered" evidence="1">
    <location>
        <begin position="22"/>
        <end position="53"/>
    </location>
</feature>